<evidence type="ECO:0000313" key="2">
    <source>
        <dbReference type="Proteomes" id="UP000676386"/>
    </source>
</evidence>
<protein>
    <submittedName>
        <fullName evidence="1">Uncharacterized protein</fullName>
    </submittedName>
</protein>
<proteinExistence type="predicted"/>
<dbReference type="RefSeq" id="WP_211976165.1">
    <property type="nucleotide sequence ID" value="NZ_CBFHAM010000010.1"/>
</dbReference>
<dbReference type="EMBL" id="JAGTXB010000019">
    <property type="protein sequence ID" value="MBS0031027.1"/>
    <property type="molecule type" value="Genomic_DNA"/>
</dbReference>
<comment type="caution">
    <text evidence="1">The sequence shown here is derived from an EMBL/GenBank/DDBJ whole genome shotgun (WGS) entry which is preliminary data.</text>
</comment>
<accession>A0ABS5J731</accession>
<dbReference type="Proteomes" id="UP000676386">
    <property type="component" value="Unassembled WGS sequence"/>
</dbReference>
<reference evidence="1 2" key="1">
    <citation type="submission" date="2021-04" db="EMBL/GenBank/DDBJ databases">
        <title>Chitinophaga sp. nov., isolated from the rhizosphere soil.</title>
        <authorList>
            <person name="He S."/>
        </authorList>
    </citation>
    <scope>NUCLEOTIDE SEQUENCE [LARGE SCALE GENOMIC DNA]</scope>
    <source>
        <strain evidence="1 2">2R12</strain>
    </source>
</reference>
<gene>
    <name evidence="1" type="ORF">KE626_27115</name>
</gene>
<organism evidence="1 2">
    <name type="scientific">Chitinophaga hostae</name>
    <dbReference type="NCBI Taxonomy" id="2831022"/>
    <lineage>
        <taxon>Bacteria</taxon>
        <taxon>Pseudomonadati</taxon>
        <taxon>Bacteroidota</taxon>
        <taxon>Chitinophagia</taxon>
        <taxon>Chitinophagales</taxon>
        <taxon>Chitinophagaceae</taxon>
        <taxon>Chitinophaga</taxon>
    </lineage>
</organism>
<evidence type="ECO:0000313" key="1">
    <source>
        <dbReference type="EMBL" id="MBS0031027.1"/>
    </source>
</evidence>
<name>A0ABS5J731_9BACT</name>
<sequence>MSACLLASILALVQPQKGYGYGYANREDLSAYHYITMRTDSVSPAPKPADKPVEKVIDVSLPQIKEVPKSRRVVKPIAIPSPLPVKPIRIIKPKITVRKLI</sequence>
<keyword evidence="2" id="KW-1185">Reference proteome</keyword>